<dbReference type="Proteomes" id="UP000398389">
    <property type="component" value="Unassembled WGS sequence"/>
</dbReference>
<feature type="transmembrane region" description="Helical" evidence="1">
    <location>
        <begin position="500"/>
        <end position="526"/>
    </location>
</feature>
<dbReference type="GeneID" id="43581337"/>
<reference evidence="2 3" key="1">
    <citation type="submission" date="2019-09" db="EMBL/GenBank/DDBJ databases">
        <authorList>
            <person name="Brejova B."/>
        </authorList>
    </citation>
    <scope>NUCLEOTIDE SEQUENCE [LARGE SCALE GENOMIC DNA]</scope>
</reference>
<dbReference type="EMBL" id="CABVLU010000002">
    <property type="protein sequence ID" value="VVT49937.1"/>
    <property type="molecule type" value="Genomic_DNA"/>
</dbReference>
<gene>
    <name evidence="2" type="ORF">SAPINGB_P002519</name>
</gene>
<feature type="transmembrane region" description="Helical" evidence="1">
    <location>
        <begin position="546"/>
        <end position="565"/>
    </location>
</feature>
<feature type="transmembrane region" description="Helical" evidence="1">
    <location>
        <begin position="596"/>
        <end position="617"/>
    </location>
</feature>
<feature type="transmembrane region" description="Helical" evidence="1">
    <location>
        <begin position="466"/>
        <end position="488"/>
    </location>
</feature>
<dbReference type="AlphaFoldDB" id="A0A5E8BK35"/>
<feature type="transmembrane region" description="Helical" evidence="1">
    <location>
        <begin position="687"/>
        <end position="706"/>
    </location>
</feature>
<organism evidence="2 3">
    <name type="scientific">Magnusiomyces paraingens</name>
    <dbReference type="NCBI Taxonomy" id="2606893"/>
    <lineage>
        <taxon>Eukaryota</taxon>
        <taxon>Fungi</taxon>
        <taxon>Dikarya</taxon>
        <taxon>Ascomycota</taxon>
        <taxon>Saccharomycotina</taxon>
        <taxon>Dipodascomycetes</taxon>
        <taxon>Dipodascales</taxon>
        <taxon>Dipodascaceae</taxon>
        <taxon>Magnusiomyces</taxon>
    </lineage>
</organism>
<keyword evidence="1" id="KW-0472">Membrane</keyword>
<protein>
    <recommendedName>
        <fullName evidence="4">Cas1p 10 TM acyl transferase domain-containing protein</fullName>
    </recommendedName>
</protein>
<evidence type="ECO:0000256" key="1">
    <source>
        <dbReference type="SAM" id="Phobius"/>
    </source>
</evidence>
<evidence type="ECO:0000313" key="3">
    <source>
        <dbReference type="Proteomes" id="UP000398389"/>
    </source>
</evidence>
<evidence type="ECO:0000313" key="2">
    <source>
        <dbReference type="EMBL" id="VVT49937.1"/>
    </source>
</evidence>
<keyword evidence="1" id="KW-0812">Transmembrane</keyword>
<keyword evidence="1" id="KW-1133">Transmembrane helix</keyword>
<proteinExistence type="predicted"/>
<name>A0A5E8BK35_9ASCO</name>
<keyword evidence="3" id="KW-1185">Reference proteome</keyword>
<sequence length="841" mass="95728">MSQYGSSVNNCDSVLKYGRYIHDTDDHPTGWQPDGCALKQYSYHDLNLCLKPGDEIIFYGDSTARQAFWGFINTLFHKKMQTLGAHHFVPFISDEIKTSFIWDEYFNGTGLTTIKDIALNGHHSKEKTEALGYNKDPNYTPKTYLYVAGGAWFAYTEEPSEVANIYRRNVEDLLQVLDFRVENAFDAVYFGTPLIPYYSLLNEIRRDKLTLDQFNIMIRISDELFNFQRTNQSVASAIHPTLQHGGVRYRTREGYTDQISAYYLPVVNELGAENHVALYDDILVHYTESTYLLHGSILINHMCNQRLIESTKKPLAGGSCCAQYKSDKAFKLLEVLKVSIPVICFAVAAHLFKKFRHLTKPLCISVSIIGLVSLWAHISNEKNLISKSSISFSSSELVGLLQIWTLLSLLSLSDYLSEQESNAGPLKTFHLSETFLAECRGICVSLLLIIQFTGGRELVETFDFEILARVLISIWSMAQVYSMSFAYLDKLENAKDLKKSYISIFSVFIKTLARVLTLPLFLSINITDTFGTNLIPGSIPQSYVDLAAKLFFWSVFTYFVVPLCVCHHQWQGLIFFAASFTAWFLLPEIYCVRNDFWAISLTIFLALTSNSHFLTLLKAKLLENSKISFITFPTVALIIFLILVNLVKNIFAYFIFTNPNGLNNPMSYIELHTDVYDEYLNKRGQNYTPVVHSIIALVASICYIIIRSSILKLVQTDFGGSSKQYYASCWVSLGRFSYEALELYPYIFLAASGTLRLHYFPTGVVNSSFVTRTLYFVDESFKFPFFQWRVWEKVRKCASIAISVGVLCILAEASASVWKNLDAPMNNNEETDEVELESQKE</sequence>
<dbReference type="RefSeq" id="XP_031853128.1">
    <property type="nucleotide sequence ID" value="XM_031997237.1"/>
</dbReference>
<feature type="transmembrane region" description="Helical" evidence="1">
    <location>
        <begin position="629"/>
        <end position="656"/>
    </location>
</feature>
<dbReference type="OrthoDB" id="1932925at2759"/>
<evidence type="ECO:0008006" key="4">
    <source>
        <dbReference type="Google" id="ProtNLM"/>
    </source>
</evidence>
<accession>A0A5E8BK35</accession>
<feature type="transmembrane region" description="Helical" evidence="1">
    <location>
        <begin position="572"/>
        <end position="590"/>
    </location>
</feature>